<dbReference type="GO" id="GO:0002250">
    <property type="term" value="P:adaptive immune response"/>
    <property type="evidence" value="ECO:0007669"/>
    <property type="project" value="InterPro"/>
</dbReference>
<keyword evidence="1" id="KW-0472">Membrane</keyword>
<dbReference type="Ensembl" id="ENSDLAT00005009972.2">
    <property type="protein sequence ID" value="ENSDLAP00005009081.1"/>
    <property type="gene ID" value="ENSDLAG00005004814.2"/>
</dbReference>
<proteinExistence type="predicted"/>
<keyword evidence="1" id="KW-0812">Transmembrane</keyword>
<dbReference type="SUPFAM" id="SSF48726">
    <property type="entry name" value="Immunoglobulin"/>
    <property type="match status" value="1"/>
</dbReference>
<dbReference type="Gene3D" id="2.60.40.10">
    <property type="entry name" value="Immunoglobulins"/>
    <property type="match status" value="1"/>
</dbReference>
<dbReference type="GO" id="GO:0016020">
    <property type="term" value="C:membrane"/>
    <property type="evidence" value="ECO:0007669"/>
    <property type="project" value="InterPro"/>
</dbReference>
<dbReference type="GO" id="GO:0038023">
    <property type="term" value="F:signaling receptor activity"/>
    <property type="evidence" value="ECO:0007669"/>
    <property type="project" value="InterPro"/>
</dbReference>
<evidence type="ECO:0000256" key="1">
    <source>
        <dbReference type="SAM" id="Phobius"/>
    </source>
</evidence>
<protein>
    <recommendedName>
        <fullName evidence="4">Immunoglobulin V-set domain-containing protein</fullName>
    </recommendedName>
</protein>
<evidence type="ECO:0000313" key="3">
    <source>
        <dbReference type="Proteomes" id="UP000694389"/>
    </source>
</evidence>
<dbReference type="InterPro" id="IPR013783">
    <property type="entry name" value="Ig-like_fold"/>
</dbReference>
<dbReference type="Proteomes" id="UP000694389">
    <property type="component" value="Unassembled WGS sequence"/>
</dbReference>
<dbReference type="PANTHER" id="PTHR15343">
    <property type="entry name" value="CD7"/>
    <property type="match status" value="1"/>
</dbReference>
<reference evidence="2" key="1">
    <citation type="submission" date="2025-08" db="UniProtKB">
        <authorList>
            <consortium name="Ensembl"/>
        </authorList>
    </citation>
    <scope>IDENTIFICATION</scope>
</reference>
<evidence type="ECO:0000313" key="2">
    <source>
        <dbReference type="Ensembl" id="ENSDLAP00005009081.1"/>
    </source>
</evidence>
<keyword evidence="1" id="KW-1133">Transmembrane helix</keyword>
<sequence length="209" mass="23547">MKLTIKAAVGNFYQNYFFPYLLKLQVTIHLSLTVSQEPMSISLMRVNSSAEITCSTSLSNPMGLYLRRGLQNNKDIIYLSLDKGNINRHTTAAEFKGRVHIADGEIKEGKRFTVQLALLALDDTNWYYCSWENFNSETAETQTLSSNERGPQEQCQTPIWDLVLIALSVIAFTVILSLVIGALVMRCRVSATGSRWTCSHYHAKTAPWC</sequence>
<dbReference type="GeneTree" id="ENSGT00940000178199"/>
<dbReference type="InterPro" id="IPR039090">
    <property type="entry name" value="CD7"/>
</dbReference>
<dbReference type="PANTHER" id="PTHR15343:SF0">
    <property type="entry name" value="T-CELL ANTIGEN CD7"/>
    <property type="match status" value="1"/>
</dbReference>
<evidence type="ECO:0008006" key="4">
    <source>
        <dbReference type="Google" id="ProtNLM"/>
    </source>
</evidence>
<accession>A0A8C4GI30</accession>
<reference evidence="2" key="2">
    <citation type="submission" date="2025-09" db="UniProtKB">
        <authorList>
            <consortium name="Ensembl"/>
        </authorList>
    </citation>
    <scope>IDENTIFICATION</scope>
</reference>
<keyword evidence="3" id="KW-1185">Reference proteome</keyword>
<feature type="transmembrane region" description="Helical" evidence="1">
    <location>
        <begin position="159"/>
        <end position="185"/>
    </location>
</feature>
<name>A0A8C4GI30_DICLA</name>
<organism evidence="2 3">
    <name type="scientific">Dicentrarchus labrax</name>
    <name type="common">European seabass</name>
    <name type="synonym">Morone labrax</name>
    <dbReference type="NCBI Taxonomy" id="13489"/>
    <lineage>
        <taxon>Eukaryota</taxon>
        <taxon>Metazoa</taxon>
        <taxon>Chordata</taxon>
        <taxon>Craniata</taxon>
        <taxon>Vertebrata</taxon>
        <taxon>Euteleostomi</taxon>
        <taxon>Actinopterygii</taxon>
        <taxon>Neopterygii</taxon>
        <taxon>Teleostei</taxon>
        <taxon>Neoteleostei</taxon>
        <taxon>Acanthomorphata</taxon>
        <taxon>Eupercaria</taxon>
        <taxon>Moronidae</taxon>
        <taxon>Dicentrarchus</taxon>
    </lineage>
</organism>
<dbReference type="AlphaFoldDB" id="A0A8C4GI30"/>
<dbReference type="InterPro" id="IPR036179">
    <property type="entry name" value="Ig-like_dom_sf"/>
</dbReference>